<dbReference type="NCBIfam" id="TIGR01352">
    <property type="entry name" value="tonB_Cterm"/>
    <property type="match status" value="1"/>
</dbReference>
<keyword evidence="7" id="KW-0653">Protein transport</keyword>
<dbReference type="PROSITE" id="PS52015">
    <property type="entry name" value="TONB_CTD"/>
    <property type="match status" value="1"/>
</dbReference>
<accession>A0ABV7D2W4</accession>
<evidence type="ECO:0000256" key="4">
    <source>
        <dbReference type="ARBA" id="ARBA00022475"/>
    </source>
</evidence>
<organism evidence="12 13">
    <name type="scientific">Kordiimonas pumila</name>
    <dbReference type="NCBI Taxonomy" id="2161677"/>
    <lineage>
        <taxon>Bacteria</taxon>
        <taxon>Pseudomonadati</taxon>
        <taxon>Pseudomonadota</taxon>
        <taxon>Alphaproteobacteria</taxon>
        <taxon>Kordiimonadales</taxon>
        <taxon>Kordiimonadaceae</taxon>
        <taxon>Kordiimonas</taxon>
    </lineage>
</organism>
<dbReference type="Proteomes" id="UP001595444">
    <property type="component" value="Unassembled WGS sequence"/>
</dbReference>
<evidence type="ECO:0000256" key="8">
    <source>
        <dbReference type="ARBA" id="ARBA00022989"/>
    </source>
</evidence>
<evidence type="ECO:0000256" key="2">
    <source>
        <dbReference type="ARBA" id="ARBA00006555"/>
    </source>
</evidence>
<dbReference type="RefSeq" id="WP_194214286.1">
    <property type="nucleotide sequence ID" value="NZ_CP061205.1"/>
</dbReference>
<keyword evidence="13" id="KW-1185">Reference proteome</keyword>
<dbReference type="InterPro" id="IPR006260">
    <property type="entry name" value="TonB/TolA_C"/>
</dbReference>
<dbReference type="PANTHER" id="PTHR33446">
    <property type="entry name" value="PROTEIN TONB-RELATED"/>
    <property type="match status" value="1"/>
</dbReference>
<feature type="domain" description="TonB C-terminal" evidence="11">
    <location>
        <begin position="32"/>
        <end position="121"/>
    </location>
</feature>
<evidence type="ECO:0000256" key="9">
    <source>
        <dbReference type="ARBA" id="ARBA00023136"/>
    </source>
</evidence>
<keyword evidence="4" id="KW-1003">Cell membrane</keyword>
<comment type="similarity">
    <text evidence="2">Belongs to the TonB family.</text>
</comment>
<keyword evidence="3" id="KW-0813">Transport</keyword>
<dbReference type="PANTHER" id="PTHR33446:SF2">
    <property type="entry name" value="PROTEIN TONB"/>
    <property type="match status" value="1"/>
</dbReference>
<name>A0ABV7D2W4_9PROT</name>
<sequence length="121" mass="13233">MLKKINTLILAVSTLVAFGLISAPANAMDMNGWKQAVVKKVVENQTYPRSALAREIEGKAKVRLTVAANGSITSHEVVEQTGEDILDREIPKLVERLNPLPSLPDGQTELSFVLPLNWSLN</sequence>
<evidence type="ECO:0000256" key="5">
    <source>
        <dbReference type="ARBA" id="ARBA00022519"/>
    </source>
</evidence>
<dbReference type="Gene3D" id="3.30.1150.10">
    <property type="match status" value="1"/>
</dbReference>
<comment type="subcellular location">
    <subcellularLocation>
        <location evidence="1">Cell inner membrane</location>
        <topology evidence="1">Single-pass membrane protein</topology>
        <orientation evidence="1">Periplasmic side</orientation>
    </subcellularLocation>
</comment>
<dbReference type="Pfam" id="PF03544">
    <property type="entry name" value="TonB_C"/>
    <property type="match status" value="1"/>
</dbReference>
<dbReference type="SUPFAM" id="SSF74653">
    <property type="entry name" value="TolA/TonB C-terminal domain"/>
    <property type="match status" value="1"/>
</dbReference>
<keyword evidence="6" id="KW-0812">Transmembrane</keyword>
<keyword evidence="9" id="KW-0472">Membrane</keyword>
<comment type="caution">
    <text evidence="12">The sequence shown here is derived from an EMBL/GenBank/DDBJ whole genome shotgun (WGS) entry which is preliminary data.</text>
</comment>
<dbReference type="InterPro" id="IPR037682">
    <property type="entry name" value="TonB_C"/>
</dbReference>
<evidence type="ECO:0000313" key="12">
    <source>
        <dbReference type="EMBL" id="MFC3051511.1"/>
    </source>
</evidence>
<protein>
    <submittedName>
        <fullName evidence="12">Energy transducer TonB</fullName>
    </submittedName>
</protein>
<proteinExistence type="inferred from homology"/>
<evidence type="ECO:0000256" key="6">
    <source>
        <dbReference type="ARBA" id="ARBA00022692"/>
    </source>
</evidence>
<dbReference type="InterPro" id="IPR051045">
    <property type="entry name" value="TonB-dependent_transducer"/>
</dbReference>
<keyword evidence="5" id="KW-0997">Cell inner membrane</keyword>
<reference evidence="13" key="1">
    <citation type="journal article" date="2019" name="Int. J. Syst. Evol. Microbiol.">
        <title>The Global Catalogue of Microorganisms (GCM) 10K type strain sequencing project: providing services to taxonomists for standard genome sequencing and annotation.</title>
        <authorList>
            <consortium name="The Broad Institute Genomics Platform"/>
            <consortium name="The Broad Institute Genome Sequencing Center for Infectious Disease"/>
            <person name="Wu L."/>
            <person name="Ma J."/>
        </authorList>
    </citation>
    <scope>NUCLEOTIDE SEQUENCE [LARGE SCALE GENOMIC DNA]</scope>
    <source>
        <strain evidence="13">KCTC 62164</strain>
    </source>
</reference>
<keyword evidence="8" id="KW-1133">Transmembrane helix</keyword>
<evidence type="ECO:0000256" key="7">
    <source>
        <dbReference type="ARBA" id="ARBA00022927"/>
    </source>
</evidence>
<evidence type="ECO:0000256" key="10">
    <source>
        <dbReference type="SAM" id="SignalP"/>
    </source>
</evidence>
<evidence type="ECO:0000256" key="1">
    <source>
        <dbReference type="ARBA" id="ARBA00004383"/>
    </source>
</evidence>
<feature type="signal peptide" evidence="10">
    <location>
        <begin position="1"/>
        <end position="27"/>
    </location>
</feature>
<evidence type="ECO:0000259" key="11">
    <source>
        <dbReference type="PROSITE" id="PS52015"/>
    </source>
</evidence>
<gene>
    <name evidence="12" type="ORF">ACFOKA_06305</name>
</gene>
<dbReference type="EMBL" id="JBHRSL010000003">
    <property type="protein sequence ID" value="MFC3051511.1"/>
    <property type="molecule type" value="Genomic_DNA"/>
</dbReference>
<evidence type="ECO:0000256" key="3">
    <source>
        <dbReference type="ARBA" id="ARBA00022448"/>
    </source>
</evidence>
<evidence type="ECO:0000313" key="13">
    <source>
        <dbReference type="Proteomes" id="UP001595444"/>
    </source>
</evidence>
<keyword evidence="10" id="KW-0732">Signal</keyword>
<feature type="chain" id="PRO_5046398259" evidence="10">
    <location>
        <begin position="28"/>
        <end position="121"/>
    </location>
</feature>